<dbReference type="Proteomes" id="UP001148629">
    <property type="component" value="Unassembled WGS sequence"/>
</dbReference>
<evidence type="ECO:0000313" key="2">
    <source>
        <dbReference type="Proteomes" id="UP001148629"/>
    </source>
</evidence>
<name>A0ACC1SCG9_9HYPO</name>
<organism evidence="1 2">
    <name type="scientific">Fusarium decemcellulare</name>
    <dbReference type="NCBI Taxonomy" id="57161"/>
    <lineage>
        <taxon>Eukaryota</taxon>
        <taxon>Fungi</taxon>
        <taxon>Dikarya</taxon>
        <taxon>Ascomycota</taxon>
        <taxon>Pezizomycotina</taxon>
        <taxon>Sordariomycetes</taxon>
        <taxon>Hypocreomycetidae</taxon>
        <taxon>Hypocreales</taxon>
        <taxon>Nectriaceae</taxon>
        <taxon>Fusarium</taxon>
        <taxon>Fusarium decemcellulare species complex</taxon>
    </lineage>
</organism>
<proteinExistence type="predicted"/>
<protein>
    <submittedName>
        <fullName evidence="1">Uncharacterized protein</fullName>
    </submittedName>
</protein>
<sequence length="551" mass="60246">MVSTDWQVLIEKKQADREARIPQDWRLPEAVASKVSPENRISAFDLLEESALLTPAELAITDRHDATTLLDMMATSRITCYDVTQAFCKRAAIAHQLVRYSKLNLAPHSGQINLRFWLTNSLTEIFFDKALQRARSLDEHLAKTGRPVGPLHGLPITLKDMVKVKGEYGTLGFVSYLKDPAAEENSVIVDVLHDAGAVFYCKTNVPQTLFVCEGYNNIFGRTMNPHNLSLTPGGSSSGESAIVGLRGSVMGVGTDMGGSIRAPALCTGVFGFKPTAQRIPWAKQHRLIPKGWPAILPTLGPLAHSARDLTLFTKTVLQAQPWLRDSTALAIPWRDLPPQKTLTIGVWLNDPGFPVFPTVARFLTSAADKLRAAGHTVKVLKSTPSVVAAMKLAYRSFELDTEHSVMQSLSAAGEEPIPELAATDPRNFVGNDHVADLSEVWGVNAALEDYREAWAQVWRREHIDVLLCPGARGTAVPHGQFGAPNYTMIWNLLDFPASVIPFLKADKLVDSQDGYDAEAVDGAPGGVQVVGWRFQDEEVLMATELIAEALA</sequence>
<accession>A0ACC1SCG9</accession>
<dbReference type="EMBL" id="JANRMS010000616">
    <property type="protein sequence ID" value="KAJ3536825.1"/>
    <property type="molecule type" value="Genomic_DNA"/>
</dbReference>
<reference evidence="1" key="1">
    <citation type="submission" date="2022-08" db="EMBL/GenBank/DDBJ databases">
        <title>Genome Sequence of Fusarium decemcellulare.</title>
        <authorList>
            <person name="Buettner E."/>
        </authorList>
    </citation>
    <scope>NUCLEOTIDE SEQUENCE</scope>
    <source>
        <strain evidence="1">Babe19</strain>
    </source>
</reference>
<comment type="caution">
    <text evidence="1">The sequence shown here is derived from an EMBL/GenBank/DDBJ whole genome shotgun (WGS) entry which is preliminary data.</text>
</comment>
<gene>
    <name evidence="1" type="ORF">NM208_g6562</name>
</gene>
<keyword evidence="2" id="KW-1185">Reference proteome</keyword>
<evidence type="ECO:0000313" key="1">
    <source>
        <dbReference type="EMBL" id="KAJ3536825.1"/>
    </source>
</evidence>